<name>A0A0Q9ZN93_9FLAO</name>
<feature type="chain" id="PRO_5006389683" evidence="1">
    <location>
        <begin position="24"/>
        <end position="1196"/>
    </location>
</feature>
<evidence type="ECO:0000313" key="3">
    <source>
        <dbReference type="Proteomes" id="UP000051643"/>
    </source>
</evidence>
<dbReference type="InterPro" id="IPR029052">
    <property type="entry name" value="Metallo-depent_PP-like"/>
</dbReference>
<dbReference type="STRING" id="270918.APR42_14720"/>
<dbReference type="SUPFAM" id="SSF56300">
    <property type="entry name" value="Metallo-dependent phosphatases"/>
    <property type="match status" value="1"/>
</dbReference>
<comment type="caution">
    <text evidence="2">The sequence shown here is derived from an EMBL/GenBank/DDBJ whole genome shotgun (WGS) entry which is preliminary data.</text>
</comment>
<dbReference type="EMBL" id="LKTP01000003">
    <property type="protein sequence ID" value="KRG30019.1"/>
    <property type="molecule type" value="Genomic_DNA"/>
</dbReference>
<dbReference type="Gene3D" id="3.60.21.10">
    <property type="match status" value="1"/>
</dbReference>
<dbReference type="OrthoDB" id="333971at2"/>
<gene>
    <name evidence="2" type="ORF">APR42_14720</name>
</gene>
<dbReference type="AlphaFoldDB" id="A0A0Q9ZN93"/>
<feature type="signal peptide" evidence="1">
    <location>
        <begin position="1"/>
        <end position="23"/>
    </location>
</feature>
<evidence type="ECO:0000313" key="2">
    <source>
        <dbReference type="EMBL" id="KRG30019.1"/>
    </source>
</evidence>
<dbReference type="Proteomes" id="UP000051643">
    <property type="component" value="Unassembled WGS sequence"/>
</dbReference>
<dbReference type="RefSeq" id="WP_057481040.1">
    <property type="nucleotide sequence ID" value="NZ_BMWR01000008.1"/>
</dbReference>
<keyword evidence="3" id="KW-1185">Reference proteome</keyword>
<reference evidence="2" key="1">
    <citation type="submission" date="2015-10" db="EMBL/GenBank/DDBJ databases">
        <title>Draft genome sequence of Salegentibacter mishustinae KCTC 12263.</title>
        <authorList>
            <person name="Lin W."/>
            <person name="Zheng Q."/>
        </authorList>
    </citation>
    <scope>NUCLEOTIDE SEQUENCE [LARGE SCALE GENOMIC DNA]</scope>
    <source>
        <strain evidence="2">KCTC 12263</strain>
    </source>
</reference>
<organism evidence="2 3">
    <name type="scientific">Salegentibacter mishustinae</name>
    <dbReference type="NCBI Taxonomy" id="270918"/>
    <lineage>
        <taxon>Bacteria</taxon>
        <taxon>Pseudomonadati</taxon>
        <taxon>Bacteroidota</taxon>
        <taxon>Flavobacteriia</taxon>
        <taxon>Flavobacteriales</taxon>
        <taxon>Flavobacteriaceae</taxon>
        <taxon>Salegentibacter</taxon>
    </lineage>
</organism>
<protein>
    <submittedName>
        <fullName evidence="2">Metallophosphatase</fullName>
    </submittedName>
</protein>
<sequence length="1196" mass="137617">MGNIHKFLKLTLLFLFTGITATAQVTPGKEEPKSLEHTFYVAGNIGNDLTGEGQKILKAIVEASKKDKEATLLVPGNFLPPKGFAKNENERETQKQFLQKNLLNAVQEFNGTVVFTPGQNEWTKQGQNAIDDLESFLQDNQSNTEVWPDDGCPIESEEISPEVILVTVDTQWYLENWDEHPNMNAKCDIKTRERFFAEFKDDIKDAHGKTIIVSMQHPVMSNSKRSFTEKIGGFSPQDYQNKEHRYLRGRLETLASQFDNVVFVSGKDQNLQFLEDDGIPQIISGSAGKPEKLSIRKENEHFGTTKSGYAKLKLYKNNQTLVEFFTIENNENPIFSKTIKSDEPNWDEIDFKTKEEIGDTISASIYTEEETDKSGLYKSLFGDFYRDVYSTKIKAPVLFLDTLDGNLEPLKEGGGMQSRSLRFIADDKNEFTIRALKKSATRFLQSAAIKDHYIKDYIENTVAQRYALDLFTTAHPYARYSLKHINDLLEINAGKPQIFYIPKQKALGLNNDEYGNELYMLEAHVGDENKEFEKFGSPEDIISTRDLLAELRESKNIKADEEKFIKNRLVDMLIGDWDRHYDQWRWALHTQSDGTKFYKPIPRDRDFAFPNYDGFIPDLVKLGLPIVRKMETYDDNVDNVKWFNLSGYPLDQRLLKTSDWEDWQEQVEFIQSQLTNEEIETAFEALPEAVQDETIEDIKAHLKARRDNLGDIAQRYYNYLQEFQVFSGTEEDDVFNIVRKENGITAIEMINEDGKKVFSKSYNSEATDEIWVYGLDGDDTFKVTADGENLIRINVIGGEENDIYDFENTRQIKLYDHKSKENTITNPKSKKWLVDDYEINTYDPDKRKQSENKIMPHVDYNGDEGLSLGLKDTYTTYGLTNNPFNTQHSFDASYYFATNGFEVGYRGEFAHIFYNWNLGIDARYTSPNFALNYFGKGIESENLRDSFGRDYNRVRIEQWEFAPSLIWRGKSGGSFYVKPMIQSKEVSYDEERFIADAFSEENDLFNQQLYAGGELNYHYENRDNPAYPARGFEADITTGYKTNIDEYNNEFAYISPSLAIDYPLHESGIAVLATKIGGKVIFGDNYEYYDGAILGGNSDLRAYRWERFNGKQSFYHSTDLRVGLSRFKTNFIPLQIGVSAGFDYGRVWAEGSTSEQWRNNYGGSIWINGFSAFTANTGYYYGDDGGRLTFTFGFKF</sequence>
<evidence type="ECO:0000256" key="1">
    <source>
        <dbReference type="SAM" id="SignalP"/>
    </source>
</evidence>
<proteinExistence type="predicted"/>
<keyword evidence="1" id="KW-0732">Signal</keyword>
<accession>A0A0Q9ZN93</accession>